<organism evidence="1 2">
    <name type="scientific">Gemmobacter nanjingensis</name>
    <dbReference type="NCBI Taxonomy" id="488454"/>
    <lineage>
        <taxon>Bacteria</taxon>
        <taxon>Pseudomonadati</taxon>
        <taxon>Pseudomonadota</taxon>
        <taxon>Alphaproteobacteria</taxon>
        <taxon>Rhodobacterales</taxon>
        <taxon>Paracoccaceae</taxon>
        <taxon>Gemmobacter</taxon>
    </lineage>
</organism>
<proteinExistence type="predicted"/>
<dbReference type="Proteomes" id="UP000658305">
    <property type="component" value="Unassembled WGS sequence"/>
</dbReference>
<gene>
    <name evidence="1" type="ORF">GCM10007291_37750</name>
</gene>
<evidence type="ECO:0000313" key="1">
    <source>
        <dbReference type="EMBL" id="GHC33126.1"/>
    </source>
</evidence>
<sequence>MSGPGSEKDFEKTLLIATSFAESLGKVLDEHAARIDAQVVKNIMPLIMPNDFHQ</sequence>
<keyword evidence="2" id="KW-1185">Reference proteome</keyword>
<reference evidence="2" key="1">
    <citation type="journal article" date="2019" name="Int. J. Syst. Evol. Microbiol.">
        <title>The Global Catalogue of Microorganisms (GCM) 10K type strain sequencing project: providing services to taxonomists for standard genome sequencing and annotation.</title>
        <authorList>
            <consortium name="The Broad Institute Genomics Platform"/>
            <consortium name="The Broad Institute Genome Sequencing Center for Infectious Disease"/>
            <person name="Wu L."/>
            <person name="Ma J."/>
        </authorList>
    </citation>
    <scope>NUCLEOTIDE SEQUENCE [LARGE SCALE GENOMIC DNA]</scope>
    <source>
        <strain evidence="2">KCTC 23298</strain>
    </source>
</reference>
<name>A0ABQ3FPZ9_9RHOB</name>
<accession>A0ABQ3FPZ9</accession>
<comment type="caution">
    <text evidence="1">The sequence shown here is derived from an EMBL/GenBank/DDBJ whole genome shotgun (WGS) entry which is preliminary data.</text>
</comment>
<evidence type="ECO:0000313" key="2">
    <source>
        <dbReference type="Proteomes" id="UP000658305"/>
    </source>
</evidence>
<dbReference type="EMBL" id="BMYI01000014">
    <property type="protein sequence ID" value="GHC33126.1"/>
    <property type="molecule type" value="Genomic_DNA"/>
</dbReference>
<protein>
    <submittedName>
        <fullName evidence="1">Uncharacterized protein</fullName>
    </submittedName>
</protein>